<accession>A0A653D2F1</accession>
<evidence type="ECO:0000313" key="2">
    <source>
        <dbReference type="EMBL" id="VEN54142.1"/>
    </source>
</evidence>
<keyword evidence="3" id="KW-1185">Reference proteome</keyword>
<dbReference type="AlphaFoldDB" id="A0A653D2F1"/>
<evidence type="ECO:0000313" key="3">
    <source>
        <dbReference type="Proteomes" id="UP000410492"/>
    </source>
</evidence>
<dbReference type="Proteomes" id="UP000410492">
    <property type="component" value="Unassembled WGS sequence"/>
</dbReference>
<keyword evidence="1" id="KW-0175">Coiled coil</keyword>
<reference evidence="2 3" key="1">
    <citation type="submission" date="2019-01" db="EMBL/GenBank/DDBJ databases">
        <authorList>
            <person name="Sayadi A."/>
        </authorList>
    </citation>
    <scope>NUCLEOTIDE SEQUENCE [LARGE SCALE GENOMIC DNA]</scope>
</reference>
<sequence length="270" mass="31793">MYENENGRSPCTTPFSYEEITPRETNGLAVDVEEMIRTLLAKHAQILELNNKNQELLTKIVGLTDMIEKLQEQLSSLINNQSKDKKRKIELSSDEMTQRSYWAMKLKMVHLAPVPNKAQCCMALSNSQYWRAQNNTQRWRAIPTGSIMRRTDLCSGREIRRSFDGKKSRKKWENLGRTYKNTKDKKNKSGRYPVRFVYFERMDELLGNKPSNCSPHTFDVGASTKTRRKPKRNVSLQYVEVKKNYYDRKVTAYEEYTRKKLEIMERKVIL</sequence>
<evidence type="ECO:0000256" key="1">
    <source>
        <dbReference type="SAM" id="Coils"/>
    </source>
</evidence>
<proteinExistence type="predicted"/>
<gene>
    <name evidence="2" type="ORF">CALMAC_LOCUS13707</name>
</gene>
<dbReference type="OrthoDB" id="6723674at2759"/>
<dbReference type="EMBL" id="CAACVG010009765">
    <property type="protein sequence ID" value="VEN54142.1"/>
    <property type="molecule type" value="Genomic_DNA"/>
</dbReference>
<protein>
    <submittedName>
        <fullName evidence="2">Uncharacterized protein</fullName>
    </submittedName>
</protein>
<feature type="coiled-coil region" evidence="1">
    <location>
        <begin position="53"/>
        <end position="87"/>
    </location>
</feature>
<organism evidence="2 3">
    <name type="scientific">Callosobruchus maculatus</name>
    <name type="common">Southern cowpea weevil</name>
    <name type="synonym">Pulse bruchid</name>
    <dbReference type="NCBI Taxonomy" id="64391"/>
    <lineage>
        <taxon>Eukaryota</taxon>
        <taxon>Metazoa</taxon>
        <taxon>Ecdysozoa</taxon>
        <taxon>Arthropoda</taxon>
        <taxon>Hexapoda</taxon>
        <taxon>Insecta</taxon>
        <taxon>Pterygota</taxon>
        <taxon>Neoptera</taxon>
        <taxon>Endopterygota</taxon>
        <taxon>Coleoptera</taxon>
        <taxon>Polyphaga</taxon>
        <taxon>Cucujiformia</taxon>
        <taxon>Chrysomeloidea</taxon>
        <taxon>Chrysomelidae</taxon>
        <taxon>Bruchinae</taxon>
        <taxon>Bruchini</taxon>
        <taxon>Callosobruchus</taxon>
    </lineage>
</organism>
<name>A0A653D2F1_CALMS</name>